<reference evidence="1 2" key="2">
    <citation type="journal article" date="2022" name="Mol. Ecol. Resour.">
        <title>The genomes of chicory, endive, great burdock and yacon provide insights into Asteraceae paleo-polyploidization history and plant inulin production.</title>
        <authorList>
            <person name="Fan W."/>
            <person name="Wang S."/>
            <person name="Wang H."/>
            <person name="Wang A."/>
            <person name="Jiang F."/>
            <person name="Liu H."/>
            <person name="Zhao H."/>
            <person name="Xu D."/>
            <person name="Zhang Y."/>
        </authorList>
    </citation>
    <scope>NUCLEOTIDE SEQUENCE [LARGE SCALE GENOMIC DNA]</scope>
    <source>
        <strain evidence="2">cv. Yunnan</strain>
        <tissue evidence="1">Leaves</tissue>
    </source>
</reference>
<accession>A0ACB9JK92</accession>
<dbReference type="Proteomes" id="UP001056120">
    <property type="component" value="Linkage Group LG04"/>
</dbReference>
<dbReference type="EMBL" id="CM042021">
    <property type="protein sequence ID" value="KAI3820136.1"/>
    <property type="molecule type" value="Genomic_DNA"/>
</dbReference>
<name>A0ACB9JK92_9ASTR</name>
<comment type="caution">
    <text evidence="1">The sequence shown here is derived from an EMBL/GenBank/DDBJ whole genome shotgun (WGS) entry which is preliminary data.</text>
</comment>
<organism evidence="1 2">
    <name type="scientific">Smallanthus sonchifolius</name>
    <dbReference type="NCBI Taxonomy" id="185202"/>
    <lineage>
        <taxon>Eukaryota</taxon>
        <taxon>Viridiplantae</taxon>
        <taxon>Streptophyta</taxon>
        <taxon>Embryophyta</taxon>
        <taxon>Tracheophyta</taxon>
        <taxon>Spermatophyta</taxon>
        <taxon>Magnoliopsida</taxon>
        <taxon>eudicotyledons</taxon>
        <taxon>Gunneridae</taxon>
        <taxon>Pentapetalae</taxon>
        <taxon>asterids</taxon>
        <taxon>campanulids</taxon>
        <taxon>Asterales</taxon>
        <taxon>Asteraceae</taxon>
        <taxon>Asteroideae</taxon>
        <taxon>Heliantheae alliance</taxon>
        <taxon>Millerieae</taxon>
        <taxon>Smallanthus</taxon>
    </lineage>
</organism>
<keyword evidence="2" id="KW-1185">Reference proteome</keyword>
<evidence type="ECO:0000313" key="1">
    <source>
        <dbReference type="EMBL" id="KAI3820136.1"/>
    </source>
</evidence>
<sequence length="323" mass="36117">MGRTTTSTIKIIRKSIYTFLQNYNYFTNTSLLALPFSTSILLSSSLSPDSISLHNTIQFRLLSLFDSVGIPTSYELFSIFTLKLSQTITSSILLLPFTFSFLLITKTSIIQHLNNHHKPSPSFTGIFNSILQTQLWNTLLIISANTTSLSILFIAFNFLENLKIFSSSALIMLLSIMGGITYSIVIANSMIICNMALVLSGRETKGGFISILKAYVMIKRRTTTALSLALYINITLAGIEALFQFRVASVYANSRASNPNPLIMLEGLLIAYLYSIIITLDTITSCIFYKSCKLEGSKKVLDQEEGRIHGYCMEIKREEEELH</sequence>
<evidence type="ECO:0000313" key="2">
    <source>
        <dbReference type="Proteomes" id="UP001056120"/>
    </source>
</evidence>
<gene>
    <name evidence="1" type="ORF">L1987_13994</name>
</gene>
<reference evidence="2" key="1">
    <citation type="journal article" date="2022" name="Mol. Ecol. Resour.">
        <title>The genomes of chicory, endive, great burdock and yacon provide insights into Asteraceae palaeo-polyploidization history and plant inulin production.</title>
        <authorList>
            <person name="Fan W."/>
            <person name="Wang S."/>
            <person name="Wang H."/>
            <person name="Wang A."/>
            <person name="Jiang F."/>
            <person name="Liu H."/>
            <person name="Zhao H."/>
            <person name="Xu D."/>
            <person name="Zhang Y."/>
        </authorList>
    </citation>
    <scope>NUCLEOTIDE SEQUENCE [LARGE SCALE GENOMIC DNA]</scope>
    <source>
        <strain evidence="2">cv. Yunnan</strain>
    </source>
</reference>
<protein>
    <submittedName>
        <fullName evidence="1">Uncharacterized protein</fullName>
    </submittedName>
</protein>
<proteinExistence type="predicted"/>